<name>A0A8S1YQ95_9CILI</name>
<dbReference type="GO" id="GO:0006623">
    <property type="term" value="P:protein targeting to vacuole"/>
    <property type="evidence" value="ECO:0007669"/>
    <property type="project" value="TreeGrafter"/>
</dbReference>
<dbReference type="InterPro" id="IPR026847">
    <property type="entry name" value="VPS13"/>
</dbReference>
<keyword evidence="3" id="KW-0175">Coiled coil</keyword>
<dbReference type="Pfam" id="PF12624">
    <property type="entry name" value="VPS13_N"/>
    <property type="match status" value="1"/>
</dbReference>
<gene>
    <name evidence="5" type="ORF">PPENT_87.1.T1980001</name>
</gene>
<comment type="caution">
    <text evidence="5">The sequence shown here is derived from an EMBL/GenBank/DDBJ whole genome shotgun (WGS) entry which is preliminary data.</text>
</comment>
<evidence type="ECO:0000256" key="1">
    <source>
        <dbReference type="ARBA" id="ARBA00006545"/>
    </source>
</evidence>
<dbReference type="PANTHER" id="PTHR16166">
    <property type="entry name" value="VACUOLAR PROTEIN SORTING-ASSOCIATED PROTEIN VPS13"/>
    <property type="match status" value="1"/>
</dbReference>
<keyword evidence="6" id="KW-1185">Reference proteome</keyword>
<proteinExistence type="inferred from homology"/>
<dbReference type="OrthoDB" id="293364at2759"/>
<evidence type="ECO:0000313" key="6">
    <source>
        <dbReference type="Proteomes" id="UP000689195"/>
    </source>
</evidence>
<dbReference type="Proteomes" id="UP000689195">
    <property type="component" value="Unassembled WGS sequence"/>
</dbReference>
<sequence>MFEKILEKVLIQYFGKFISGLDKNNLKLGVWSGNMVIENVNLKSDIIEMLELPIKLEKSSVGKLTIKIPWKKITSAPVEITIENVFVTLIPLTEWHFDDNLVLVKKIEGLTNYCQKCLKRGIKKKKSEEKDKGYLDKMALKIMDNIQLKIVNIHIRYESFYNWGITLEMLDIFTTNQIWQRCYIDRSEGQNVSMNKLFQLKNLAIYWNIKSEDNIVEYNKFMEERILKQNLEAKEYCNFIIVINAEMKVVQNDSNTQEALKDMQLYLDEINLIVQQMQFQQFVHFVEQCSTFSKLLWLQRKKQLIKVSETNQFQQWFVILFPKVQQYGLVHLDSTEKDNFYQIIRAVEYNQLLDWVQISARQLIKEAKITKATTDKIKKETAWWKSDKKQAQDIYLDEDEILAINKQIDQIFQEERKKVLSRPDESIEYKFSFQLNKGKLKIENKGDGLQIFFSGMQCSSETRVNQSCDVIFKLQSLNLDLIIKDDTLPFCYKQNEVNKIDQFLKVHFKKNPKHFEEDASMMIQVEPIECTYNNEIIRKWNNFFNIEGVLENVVQIAAQEKLNQVSNQTAIRLDQVINSSYRLELFVLIASPRIILNNIIFDLGNLSIQSEKDSRYYDYYTLAITNLNLKSNQFDILKNLSLQLSLERMKGAMNHPEKPRLILSGIIPPVSIILTENIQKEISNLDQLIYPQKSEEEKLKKITKEKEQILKNSKYKGELIKKINFLWTKRYAIVSGSFLYCYEKEHDLKWDDRILLKGATLIENQECMILQNNQTWYLKLDENLANELTNILDEFKEDEGVQNNFLDQSLMQIQLKLSLFDLKLIKANECLYSLKLEDVFYKSHKQTNIFNNTLILGDLEIIDMVHKFDNPDLQYLIRKDPEYKDAFLTIENEILHNFSQTKFNIGQFILNWKPDSYLSIQQLSKLGTKAFGIESFNLEDEEAFQVLQGESSDQIFQHKLDQLLNQQSQRQRCYNNQFAEILHMLISKKAVEENINRISQLFTSFSIECVQKIELKLEYAKVNLVHRQSHILLGYIDAYDLIHEVEFSQNSKFMSGKLRELRIFDVTNYPITFEKYNPFEMVYLSEISYQHANYNKDYFLDQNEITTTFNICSINKIILEYQHQQFNRFVNYFLIQILQLIFNPSQLIMNDGKEKPKLVCGTIEQLFNCFMNPQFMIYEYQFQDVSINLRKKYQDADKLSFIINNLVYSNSQILEPERQYNKGENLPIWIEKVDLVISKIELAINDLIKSKKNTLKCSFRKLLFENEMKELFSFNIRNNYEIQSLMPELEIELTKKDFQLFITILSYNFLTNDQQDQLFIHDYHIYSKFNPIEIRALLYFEIFKLKIVDSGITFQFKQTQIETFLTQSLKKIINIYCQKFNINQFNIFLVGSQDDDNNYKEIMLQFYQSYESLTETQFRKEQRQQITGFECKIGYIISSDSKELIIDFENTICFAYSGTLLEILNFIDLDENCFPPEDLIIKKKLVTMINWKGIIAYPNENSKDNLVSRGGINYILEKNKNNTSQKLTITNLEVFLCPENELLEQKFSDVVKRHIILPMYAFVGLNEKECQQQLDFSIENLNIQVSYEDLTPIYASYLFQKKQLELQKPIKQNKQQEEKLLLANVQVHQADIVFVSFIESPVPLFQFIIKDYQMSVTKRRKYIMNQQTFFQAQFFNLDIGAWEPFIEPLVILSDHSKDSQGNPQIFTSIVINESSESPMNVNFTKQNIKQLIELHKRWEQSIQNIEKNVQIKQRSPSRISRNNSIAQSAIEKVVCMSPYIVDNQTGYEIELTIINKTQKKIDTAIVAAYQQFGLKYAEQMEKRVLSIFIRSPQSNFKEINNLHFSRNKDESRQIEYKIGMLNKLTQILIRIETLDQQKILTISSDILFLNNSQSDIELKLINKITQQQLILIVLKNDKKYIPIGYEQSMILVRYSNDGVWSQGMDLQKLILKNGNYNLFINTPCLVLSVKQPALTTQPFELKFVCPFAIKNLLLLPIDIYFCIEDYCRIEPNQALKISNSQLNKGLKLKIKLPGFQKSQQIELNEQFKQQDFIIRDFLGLELSLQLIPLYDGEGLITIGVDGGLTIQNSLGLDIYFYTLNQQKLLIYQPGQPIFQITDQLDDKLREDGCLQIVNSVDNLIITFEQCNQEQIPDKISQPIDTKINGQFLVQIPKENGYMDIIIDVQTIVVHNISQKKIIYLNPRIVIVNKLKTNLTIFQDRCNQELFIMPDAKSPYFWRKIQGSKYLKFKLKDLSSGSISAEMQGTLNLPLRNSKGQLMDYLSINCMEEDKIKYIIVQESTQKPLYKIINQLNYDICFYQTEIQELNEYIKTNLPMGGRVDYSLDNPGYTRMITLELYKNGQFSDFVKVELVNSDQTRQYKMADDEIFYLNTQFSLDQRQMIVTISNTEQPNKKLNYDNILNQFSILIPKLNISIINSYPRDELLAISIQKIEFIQLVDILETIQIKIQDLQIDNNQHFRCTYPVLVTQQNEKSNIPFMNALLKRAHQINFINYFETVKLAIHPISVRITEGTFCELESYLKSLEWIEEQKMKQLRVWQIDKSLKQQLCFFDNLQFFPLQLKLSFQKVEKKNNKQYLKSAASQAINCDEVSITIKGYAMTNCYTTWDQLQNKMMQNYKDAIFSNLYKLVGSIDLLGNPIGLIENVQEGFQDLFEMPYDGFVQGPLEGGLGIVKGVGSLTKGVVSGTFNSVSKITGSVASGISQLSMDDDYLHYRQLQNSKKAKTLVHGLGQGMVSLASGVGYGLAGLVTQPYQGAEKDGVGGFFKGVSKGIAGLVIKPVTGALDLVSKTSEGVKNTAIFFDEKPNEMRKRLPRIFYGEEQILRNYMLQDSEIMYILDKLIPGLILIDTFVFMITKYKFAYVITTKQFILLEILKKQILIAFNNDNLKAYESQQKEYKIYLYNSKIIYKERAKVKAYIEQKKECLVIKQSDEKIHQFLNEKLKQILQLMHDV</sequence>
<organism evidence="5 6">
    <name type="scientific">Paramecium pentaurelia</name>
    <dbReference type="NCBI Taxonomy" id="43138"/>
    <lineage>
        <taxon>Eukaryota</taxon>
        <taxon>Sar</taxon>
        <taxon>Alveolata</taxon>
        <taxon>Ciliophora</taxon>
        <taxon>Intramacronucleata</taxon>
        <taxon>Oligohymenophorea</taxon>
        <taxon>Peniculida</taxon>
        <taxon>Parameciidae</taxon>
        <taxon>Paramecium</taxon>
    </lineage>
</organism>
<evidence type="ECO:0000256" key="3">
    <source>
        <dbReference type="SAM" id="Coils"/>
    </source>
</evidence>
<evidence type="ECO:0000313" key="5">
    <source>
        <dbReference type="EMBL" id="CAD8214152.1"/>
    </source>
</evidence>
<feature type="coiled-coil region" evidence="3">
    <location>
        <begin position="1728"/>
        <end position="1755"/>
    </location>
</feature>
<accession>A0A8S1YQ95</accession>
<dbReference type="InterPro" id="IPR026854">
    <property type="entry name" value="VPS13_N"/>
</dbReference>
<dbReference type="PANTHER" id="PTHR16166:SF93">
    <property type="entry name" value="INTERMEMBRANE LIPID TRANSFER PROTEIN VPS13"/>
    <property type="match status" value="1"/>
</dbReference>
<protein>
    <recommendedName>
        <fullName evidence="4">Chorein N-terminal domain-containing protein</fullName>
    </recommendedName>
</protein>
<comment type="similarity">
    <text evidence="1">Belongs to the VPS13 family.</text>
</comment>
<evidence type="ECO:0000256" key="2">
    <source>
        <dbReference type="ARBA" id="ARBA00022448"/>
    </source>
</evidence>
<dbReference type="GO" id="GO:0045053">
    <property type="term" value="P:protein retention in Golgi apparatus"/>
    <property type="evidence" value="ECO:0007669"/>
    <property type="project" value="TreeGrafter"/>
</dbReference>
<evidence type="ECO:0000259" key="4">
    <source>
        <dbReference type="Pfam" id="PF12624"/>
    </source>
</evidence>
<dbReference type="EMBL" id="CAJJDO010000198">
    <property type="protein sequence ID" value="CAD8214152.1"/>
    <property type="molecule type" value="Genomic_DNA"/>
</dbReference>
<feature type="domain" description="Chorein N-terminal" evidence="4">
    <location>
        <begin position="1"/>
        <end position="312"/>
    </location>
</feature>
<reference evidence="5" key="1">
    <citation type="submission" date="2021-01" db="EMBL/GenBank/DDBJ databases">
        <authorList>
            <consortium name="Genoscope - CEA"/>
            <person name="William W."/>
        </authorList>
    </citation>
    <scope>NUCLEOTIDE SEQUENCE</scope>
</reference>
<keyword evidence="2" id="KW-0813">Transport</keyword>